<proteinExistence type="predicted"/>
<dbReference type="EMBL" id="JXTB01000055">
    <property type="protein sequence ID" value="PON69596.1"/>
    <property type="molecule type" value="Genomic_DNA"/>
</dbReference>
<dbReference type="AlphaFoldDB" id="A0A2P5D8M3"/>
<accession>A0A2P5D8M3</accession>
<dbReference type="Proteomes" id="UP000237105">
    <property type="component" value="Unassembled WGS sequence"/>
</dbReference>
<name>A0A2P5D8M3_PARAD</name>
<protein>
    <submittedName>
        <fullName evidence="1">Uncharacterized protein</fullName>
    </submittedName>
</protein>
<organism evidence="1 2">
    <name type="scientific">Parasponia andersonii</name>
    <name type="common">Sponia andersonii</name>
    <dbReference type="NCBI Taxonomy" id="3476"/>
    <lineage>
        <taxon>Eukaryota</taxon>
        <taxon>Viridiplantae</taxon>
        <taxon>Streptophyta</taxon>
        <taxon>Embryophyta</taxon>
        <taxon>Tracheophyta</taxon>
        <taxon>Spermatophyta</taxon>
        <taxon>Magnoliopsida</taxon>
        <taxon>eudicotyledons</taxon>
        <taxon>Gunneridae</taxon>
        <taxon>Pentapetalae</taxon>
        <taxon>rosids</taxon>
        <taxon>fabids</taxon>
        <taxon>Rosales</taxon>
        <taxon>Cannabaceae</taxon>
        <taxon>Parasponia</taxon>
    </lineage>
</organism>
<evidence type="ECO:0000313" key="2">
    <source>
        <dbReference type="Proteomes" id="UP000237105"/>
    </source>
</evidence>
<gene>
    <name evidence="1" type="ORF">PanWU01x14_087190</name>
</gene>
<reference evidence="2" key="1">
    <citation type="submission" date="2016-06" db="EMBL/GenBank/DDBJ databases">
        <title>Parallel loss of symbiosis genes in relatives of nitrogen-fixing non-legume Parasponia.</title>
        <authorList>
            <person name="Van Velzen R."/>
            <person name="Holmer R."/>
            <person name="Bu F."/>
            <person name="Rutten L."/>
            <person name="Van Zeijl A."/>
            <person name="Liu W."/>
            <person name="Santuari L."/>
            <person name="Cao Q."/>
            <person name="Sharma T."/>
            <person name="Shen D."/>
            <person name="Roswanjaya Y."/>
            <person name="Wardhani T."/>
            <person name="Kalhor M.S."/>
            <person name="Jansen J."/>
            <person name="Van den Hoogen J."/>
            <person name="Gungor B."/>
            <person name="Hartog M."/>
            <person name="Hontelez J."/>
            <person name="Verver J."/>
            <person name="Yang W.-C."/>
            <person name="Schijlen E."/>
            <person name="Repin R."/>
            <person name="Schilthuizen M."/>
            <person name="Schranz E."/>
            <person name="Heidstra R."/>
            <person name="Miyata K."/>
            <person name="Fedorova E."/>
            <person name="Kohlen W."/>
            <person name="Bisseling T."/>
            <person name="Smit S."/>
            <person name="Geurts R."/>
        </authorList>
    </citation>
    <scope>NUCLEOTIDE SEQUENCE [LARGE SCALE GENOMIC DNA]</scope>
    <source>
        <strain evidence="2">cv. WU1-14</strain>
    </source>
</reference>
<evidence type="ECO:0000313" key="1">
    <source>
        <dbReference type="EMBL" id="PON69596.1"/>
    </source>
</evidence>
<dbReference type="OrthoDB" id="10311129at2759"/>
<sequence>MQLNFLAYKNEDIESAPFYMISFIMTRKKKSIAFLYMVKKYSKILSEKRKTEHDDIQAIVELMAPVQLESKGILLIKCKQWSHKLTPEAFPTSGASPLPM</sequence>
<comment type="caution">
    <text evidence="1">The sequence shown here is derived from an EMBL/GenBank/DDBJ whole genome shotgun (WGS) entry which is preliminary data.</text>
</comment>
<keyword evidence="2" id="KW-1185">Reference proteome</keyword>